<accession>A0A5C6EJA8</accession>
<proteinExistence type="predicted"/>
<evidence type="ECO:0000313" key="1">
    <source>
        <dbReference type="EMBL" id="TWU49823.1"/>
    </source>
</evidence>
<dbReference type="Proteomes" id="UP000317977">
    <property type="component" value="Unassembled WGS sequence"/>
</dbReference>
<dbReference type="AlphaFoldDB" id="A0A5C6EJA8"/>
<comment type="caution">
    <text evidence="1">The sequence shown here is derived from an EMBL/GenBank/DDBJ whole genome shotgun (WGS) entry which is preliminary data.</text>
</comment>
<keyword evidence="2" id="KW-1185">Reference proteome</keyword>
<reference evidence="1 2" key="1">
    <citation type="submission" date="2019-02" db="EMBL/GenBank/DDBJ databases">
        <title>Deep-cultivation of Planctomycetes and their phenomic and genomic characterization uncovers novel biology.</title>
        <authorList>
            <person name="Wiegand S."/>
            <person name="Jogler M."/>
            <person name="Boedeker C."/>
            <person name="Pinto D."/>
            <person name="Vollmers J."/>
            <person name="Rivas-Marin E."/>
            <person name="Kohn T."/>
            <person name="Peeters S.H."/>
            <person name="Heuer A."/>
            <person name="Rast P."/>
            <person name="Oberbeckmann S."/>
            <person name="Bunk B."/>
            <person name="Jeske O."/>
            <person name="Meyerdierks A."/>
            <person name="Storesund J.E."/>
            <person name="Kallscheuer N."/>
            <person name="Luecker S."/>
            <person name="Lage O.M."/>
            <person name="Pohl T."/>
            <person name="Merkel B.J."/>
            <person name="Hornburger P."/>
            <person name="Mueller R.-W."/>
            <person name="Bruemmer F."/>
            <person name="Labrenz M."/>
            <person name="Spormann A.M."/>
            <person name="Op Den Camp H."/>
            <person name="Overmann J."/>
            <person name="Amann R."/>
            <person name="Jetten M.S.M."/>
            <person name="Mascher T."/>
            <person name="Medema M.H."/>
            <person name="Devos D.P."/>
            <person name="Kaster A.-K."/>
            <person name="Ovreas L."/>
            <person name="Rohde M."/>
            <person name="Galperin M.Y."/>
            <person name="Jogler C."/>
        </authorList>
    </citation>
    <scope>NUCLEOTIDE SEQUENCE [LARGE SCALE GENOMIC DNA]</scope>
    <source>
        <strain evidence="1 2">Poly59</strain>
    </source>
</reference>
<protein>
    <submittedName>
        <fullName evidence="1">Uncharacterized protein</fullName>
    </submittedName>
</protein>
<dbReference type="PROSITE" id="PS51257">
    <property type="entry name" value="PROKAR_LIPOPROTEIN"/>
    <property type="match status" value="1"/>
</dbReference>
<organism evidence="1 2">
    <name type="scientific">Rubripirellula reticaptiva</name>
    <dbReference type="NCBI Taxonomy" id="2528013"/>
    <lineage>
        <taxon>Bacteria</taxon>
        <taxon>Pseudomonadati</taxon>
        <taxon>Planctomycetota</taxon>
        <taxon>Planctomycetia</taxon>
        <taxon>Pirellulales</taxon>
        <taxon>Pirellulaceae</taxon>
        <taxon>Rubripirellula</taxon>
    </lineage>
</organism>
<evidence type="ECO:0000313" key="2">
    <source>
        <dbReference type="Proteomes" id="UP000317977"/>
    </source>
</evidence>
<dbReference type="EMBL" id="SJPX01000004">
    <property type="protein sequence ID" value="TWU49823.1"/>
    <property type="molecule type" value="Genomic_DNA"/>
</dbReference>
<name>A0A5C6EJA8_9BACT</name>
<gene>
    <name evidence="1" type="ORF">Poly59_44480</name>
</gene>
<sequence length="196" mass="20118">MNSRIASIMTAATLVVLTTGCSGTRNFLFGRGARCGLCTKLGSCLPTPNFGNMMPSPCATGTCGLAPTVSPSYAPPFAPTYQAPQSVVTAPPCGCQQYADNSCPSDVYSSGTCGCGNPIGGYSSDSYGPSNYAPSVSDPYLSSGQIMGDSGYSLGAPVESYPSSPIPTGEWNARKIDTDGNQILWEEPLPSGANPQ</sequence>